<sequence length="335" mass="34930">MERPLRLAEFDDLFATAVRGVQRVGEARLRMAMSGPAGLGETVRDLTARESECCSFFTFTITPEPATGDEALTLDITVPAAYTEVLESLARRAESVAWLQERAGRLGIPEADLRELASAWRSGDCPVARDRLEEALASRSAAVEGEIAALIRRATEAGAGSAEWARATADSLPVTEQAARLQAASAALAGAGPHAGRCGPGCPCGTALSVPAGSYRIAEPASDGQEALTCDLVADGGEAGERIGAWQRVLARVRAREPLPDTATGLALRFPLDLDLAAAVARLAAAEYRCCSFGSYTLVIDGTGLTLEVRMPEGAADLLAAVLGTPDRPRAEAAA</sequence>
<protein>
    <submittedName>
        <fullName evidence="1">Uncharacterized protein</fullName>
    </submittedName>
</protein>
<name>A0A6V8KIQ2_9ACTN</name>
<gene>
    <name evidence="1" type="ORF">Phou_065110</name>
</gene>
<keyword evidence="2" id="KW-1185">Reference proteome</keyword>
<evidence type="ECO:0000313" key="2">
    <source>
        <dbReference type="Proteomes" id="UP000482800"/>
    </source>
</evidence>
<dbReference type="EMBL" id="BLPF01000002">
    <property type="protein sequence ID" value="GFJ82331.1"/>
    <property type="molecule type" value="Genomic_DNA"/>
</dbReference>
<dbReference type="AlphaFoldDB" id="A0A6V8KIQ2"/>
<dbReference type="Proteomes" id="UP000482800">
    <property type="component" value="Unassembled WGS sequence"/>
</dbReference>
<comment type="caution">
    <text evidence="1">The sequence shown here is derived from an EMBL/GenBank/DDBJ whole genome shotgun (WGS) entry which is preliminary data.</text>
</comment>
<proteinExistence type="predicted"/>
<reference evidence="1 2" key="2">
    <citation type="submission" date="2020-03" db="EMBL/GenBank/DDBJ databases">
        <authorList>
            <person name="Ichikawa N."/>
            <person name="Kimura A."/>
            <person name="Kitahashi Y."/>
            <person name="Uohara A."/>
        </authorList>
    </citation>
    <scope>NUCLEOTIDE SEQUENCE [LARGE SCALE GENOMIC DNA]</scope>
    <source>
        <strain evidence="1 2">NBRC 108639</strain>
    </source>
</reference>
<organism evidence="1 2">
    <name type="scientific">Phytohabitans houttuyneae</name>
    <dbReference type="NCBI Taxonomy" id="1076126"/>
    <lineage>
        <taxon>Bacteria</taxon>
        <taxon>Bacillati</taxon>
        <taxon>Actinomycetota</taxon>
        <taxon>Actinomycetes</taxon>
        <taxon>Micromonosporales</taxon>
        <taxon>Micromonosporaceae</taxon>
    </lineage>
</organism>
<accession>A0A6V8KIQ2</accession>
<evidence type="ECO:0000313" key="1">
    <source>
        <dbReference type="EMBL" id="GFJ82331.1"/>
    </source>
</evidence>
<reference evidence="1 2" key="1">
    <citation type="submission" date="2020-03" db="EMBL/GenBank/DDBJ databases">
        <title>Whole genome shotgun sequence of Phytohabitans houttuyneae NBRC 108639.</title>
        <authorList>
            <person name="Komaki H."/>
            <person name="Tamura T."/>
        </authorList>
    </citation>
    <scope>NUCLEOTIDE SEQUENCE [LARGE SCALE GENOMIC DNA]</scope>
    <source>
        <strain evidence="1 2">NBRC 108639</strain>
    </source>
</reference>